<protein>
    <submittedName>
        <fullName evidence="1">Uncharacterized protein</fullName>
    </submittedName>
</protein>
<dbReference type="RefSeq" id="YP_009099870.1">
    <property type="nucleotide sequence ID" value="NC_025429.1"/>
</dbReference>
<dbReference type="KEGG" id="vg:22109680"/>
<name>A0A076YNH6_9CAUD</name>
<accession>A0A076YNH6</accession>
<sequence length="66" mass="7313">MDKVAYIEDQLGGKFLRTSNGKQVFELSSCKNAIVAIKEIGARPFNFIEQDGEFVFTTGKKPSVTI</sequence>
<dbReference type="GeneID" id="22109680"/>
<evidence type="ECO:0000313" key="1">
    <source>
        <dbReference type="EMBL" id="AIK68344.1"/>
    </source>
</evidence>
<dbReference type="EMBL" id="KM199770">
    <property type="protein sequence ID" value="AIK68344.1"/>
    <property type="molecule type" value="Genomic_DNA"/>
</dbReference>
<gene>
    <name evidence="1" type="ORF">P10VF_131</name>
</gene>
<keyword evidence="2" id="KW-1185">Reference proteome</keyword>
<reference evidence="1 2" key="1">
    <citation type="submission" date="2014-07" db="EMBL/GenBank/DDBJ databases">
        <title>Isolation and characterization of Rhizobium leguminosarum phages from western Canadian soils and complete genome sequences of rhizobiophages vB_RleS_L338C and vB_RleM_P10VF.</title>
        <authorList>
            <person name="Restrepo-Cordoba M."/>
            <person name="Halmillawewa A.P."/>
            <person name="Perry B."/>
            <person name="Hynes M.F."/>
            <person name="Yost C.K."/>
        </authorList>
    </citation>
    <scope>NUCLEOTIDE SEQUENCE [LARGE SCALE GENOMIC DNA]</scope>
</reference>
<evidence type="ECO:0000313" key="2">
    <source>
        <dbReference type="Proteomes" id="UP000204140"/>
    </source>
</evidence>
<dbReference type="Proteomes" id="UP000204140">
    <property type="component" value="Segment"/>
</dbReference>
<organism evidence="1 2">
    <name type="scientific">Rhizobium phage vB_RleM_P10VF</name>
    <dbReference type="NCBI Taxonomy" id="1527770"/>
    <lineage>
        <taxon>Viruses</taxon>
        <taxon>Duplodnaviria</taxon>
        <taxon>Heunggongvirae</taxon>
        <taxon>Uroviricota</taxon>
        <taxon>Caudoviricetes</taxon>
        <taxon>Pootjesviridae</taxon>
        <taxon>Innesvirus</taxon>
        <taxon>Innesvirus P10VF</taxon>
    </lineage>
</organism>
<proteinExistence type="predicted"/>